<accession>A0A097R3Q1</accession>
<keyword evidence="5 9" id="KW-0067">ATP-binding</keyword>
<evidence type="ECO:0000256" key="3">
    <source>
        <dbReference type="ARBA" id="ARBA00022475"/>
    </source>
</evidence>
<dbReference type="Gene3D" id="3.40.50.300">
    <property type="entry name" value="P-loop containing nucleotide triphosphate hydrolases"/>
    <property type="match status" value="1"/>
</dbReference>
<evidence type="ECO:0000256" key="2">
    <source>
        <dbReference type="ARBA" id="ARBA00022448"/>
    </source>
</evidence>
<evidence type="ECO:0000259" key="8">
    <source>
        <dbReference type="PROSITE" id="PS50893"/>
    </source>
</evidence>
<dbReference type="InterPro" id="IPR050095">
    <property type="entry name" value="ECF_ABC_transporter_ATP-bd"/>
</dbReference>
<keyword evidence="2" id="KW-0813">Transport</keyword>
<evidence type="ECO:0000256" key="1">
    <source>
        <dbReference type="ARBA" id="ARBA00004202"/>
    </source>
</evidence>
<dbReference type="GO" id="GO:0043190">
    <property type="term" value="C:ATP-binding cassette (ABC) transporter complex"/>
    <property type="evidence" value="ECO:0007669"/>
    <property type="project" value="TreeGrafter"/>
</dbReference>
<evidence type="ECO:0000256" key="6">
    <source>
        <dbReference type="ARBA" id="ARBA00022967"/>
    </source>
</evidence>
<dbReference type="SMART" id="SM00382">
    <property type="entry name" value="AAA"/>
    <property type="match status" value="1"/>
</dbReference>
<dbReference type="Pfam" id="PF00005">
    <property type="entry name" value="ABC_tran"/>
    <property type="match status" value="1"/>
</dbReference>
<dbReference type="GO" id="GO:0042626">
    <property type="term" value="F:ATPase-coupled transmembrane transporter activity"/>
    <property type="evidence" value="ECO:0007669"/>
    <property type="project" value="TreeGrafter"/>
</dbReference>
<keyword evidence="4" id="KW-0547">Nucleotide-binding</keyword>
<dbReference type="AlphaFoldDB" id="A0A097R3Q1"/>
<dbReference type="EMBL" id="CP009706">
    <property type="protein sequence ID" value="AIU73348.1"/>
    <property type="molecule type" value="Genomic_DNA"/>
</dbReference>
<dbReference type="InterPro" id="IPR003439">
    <property type="entry name" value="ABC_transporter-like_ATP-bd"/>
</dbReference>
<evidence type="ECO:0000256" key="5">
    <source>
        <dbReference type="ARBA" id="ARBA00022840"/>
    </source>
</evidence>
<dbReference type="InterPro" id="IPR027417">
    <property type="entry name" value="P-loop_NTPase"/>
</dbReference>
<dbReference type="PATRIC" id="fig|1453496.5.peg.2797"/>
<protein>
    <submittedName>
        <fullName evidence="9">ABC transporter ATP-binding protein</fullName>
    </submittedName>
</protein>
<keyword evidence="6" id="KW-1278">Translocase</keyword>
<dbReference type="PANTHER" id="PTHR43553:SF27">
    <property type="entry name" value="ENERGY-COUPLING FACTOR TRANSPORTER ATP-BINDING PROTEIN ECFA2"/>
    <property type="match status" value="1"/>
</dbReference>
<proteinExistence type="predicted"/>
<organism evidence="9 10">
    <name type="scientific">Hafnia alvei FB1</name>
    <dbReference type="NCBI Taxonomy" id="1453496"/>
    <lineage>
        <taxon>Bacteria</taxon>
        <taxon>Pseudomonadati</taxon>
        <taxon>Pseudomonadota</taxon>
        <taxon>Gammaproteobacteria</taxon>
        <taxon>Enterobacterales</taxon>
        <taxon>Hafniaceae</taxon>
        <taxon>Hafnia</taxon>
    </lineage>
</organism>
<keyword evidence="10" id="KW-1185">Reference proteome</keyword>
<dbReference type="CDD" id="cd03225">
    <property type="entry name" value="ABC_cobalt_CbiO_domain1"/>
    <property type="match status" value="1"/>
</dbReference>
<dbReference type="eggNOG" id="COG1118">
    <property type="taxonomic scope" value="Bacteria"/>
</dbReference>
<dbReference type="GO" id="GO:0016887">
    <property type="term" value="F:ATP hydrolysis activity"/>
    <property type="evidence" value="ECO:0007669"/>
    <property type="project" value="InterPro"/>
</dbReference>
<keyword evidence="3" id="KW-1003">Cell membrane</keyword>
<evidence type="ECO:0000313" key="9">
    <source>
        <dbReference type="EMBL" id="AIU73348.1"/>
    </source>
</evidence>
<dbReference type="SUPFAM" id="SSF52540">
    <property type="entry name" value="P-loop containing nucleoside triphosphate hydrolases"/>
    <property type="match status" value="1"/>
</dbReference>
<dbReference type="Proteomes" id="UP000029986">
    <property type="component" value="Chromosome"/>
</dbReference>
<gene>
    <name evidence="9" type="ORF">AT03_13715</name>
</gene>
<dbReference type="RefSeq" id="WP_025802332.1">
    <property type="nucleotide sequence ID" value="NZ_CP009706.1"/>
</dbReference>
<dbReference type="InterPro" id="IPR003593">
    <property type="entry name" value="AAA+_ATPase"/>
</dbReference>
<dbReference type="OrthoDB" id="5292475at2"/>
<comment type="subcellular location">
    <subcellularLocation>
        <location evidence="1">Cell membrane</location>
        <topology evidence="1">Peripheral membrane protein</topology>
    </subcellularLocation>
</comment>
<dbReference type="HOGENOM" id="CLU_000604_1_22_6"/>
<dbReference type="PANTHER" id="PTHR43553">
    <property type="entry name" value="HEAVY METAL TRANSPORTER"/>
    <property type="match status" value="1"/>
</dbReference>
<keyword evidence="7" id="KW-0472">Membrane</keyword>
<dbReference type="InterPro" id="IPR015856">
    <property type="entry name" value="ABC_transpr_CbiO/EcfA_su"/>
</dbReference>
<sequence length="217" mass="24390">MLNIENMGFGWEAESDCLHDVNLHIKHGEQWVISGENGAGKSTLLRLAAGLLKPSSGAVYLDGVDLAQLKSVEKSAQIGFLFQEVERQLFHSSVRDEIRFGLRLQRLSSAIIEARVQHALETCGLADVANKHPLDLHSGQRRMVAVACLCAMRPPLLLLDEPSRDFDPYWMGIFEAWLEENRHQGTTVIAISHDPEFSLRHFQRTILVNERTARIAI</sequence>
<evidence type="ECO:0000256" key="4">
    <source>
        <dbReference type="ARBA" id="ARBA00022741"/>
    </source>
</evidence>
<feature type="domain" description="ABC transporter" evidence="8">
    <location>
        <begin position="2"/>
        <end position="217"/>
    </location>
</feature>
<reference evidence="9 10" key="1">
    <citation type="journal article" date="2014" name="Gut Pathog.">
        <title>Gene clusters of Hafnia alvei strain FB1 important in survival and pathogenesis: a draft genome perspective.</title>
        <authorList>
            <person name="Tan J.Y."/>
            <person name="Yin W.F."/>
            <person name="Chan K.G."/>
        </authorList>
    </citation>
    <scope>NUCLEOTIDE SEQUENCE [LARGE SCALE GENOMIC DNA]</scope>
    <source>
        <strain evidence="9 10">FB1</strain>
    </source>
</reference>
<dbReference type="GO" id="GO:0005524">
    <property type="term" value="F:ATP binding"/>
    <property type="evidence" value="ECO:0007669"/>
    <property type="project" value="UniProtKB-KW"/>
</dbReference>
<dbReference type="KEGG" id="hav:AT03_13715"/>
<dbReference type="PROSITE" id="PS50893">
    <property type="entry name" value="ABC_TRANSPORTER_2"/>
    <property type="match status" value="1"/>
</dbReference>
<evidence type="ECO:0000313" key="10">
    <source>
        <dbReference type="Proteomes" id="UP000029986"/>
    </source>
</evidence>
<name>A0A097R3Q1_HAFAL</name>
<evidence type="ECO:0000256" key="7">
    <source>
        <dbReference type="ARBA" id="ARBA00023136"/>
    </source>
</evidence>